<evidence type="ECO:0000313" key="2">
    <source>
        <dbReference type="Proteomes" id="UP001162164"/>
    </source>
</evidence>
<accession>A0ABQ9JAY4</accession>
<sequence>MVMYDITYRVLVVTNEHRADSQFL</sequence>
<comment type="caution">
    <text evidence="1">The sequence shown here is derived from an EMBL/GenBank/DDBJ whole genome shotgun (WGS) entry which is preliminary data.</text>
</comment>
<evidence type="ECO:0000313" key="1">
    <source>
        <dbReference type="EMBL" id="KAJ8975289.1"/>
    </source>
</evidence>
<keyword evidence="2" id="KW-1185">Reference proteome</keyword>
<protein>
    <submittedName>
        <fullName evidence="1">Uncharacterized protein</fullName>
    </submittedName>
</protein>
<dbReference type="EMBL" id="JAPWTJ010000847">
    <property type="protein sequence ID" value="KAJ8975289.1"/>
    <property type="molecule type" value="Genomic_DNA"/>
</dbReference>
<name>A0ABQ9JAY4_9CUCU</name>
<dbReference type="Proteomes" id="UP001162164">
    <property type="component" value="Unassembled WGS sequence"/>
</dbReference>
<organism evidence="1 2">
    <name type="scientific">Molorchus minor</name>
    <dbReference type="NCBI Taxonomy" id="1323400"/>
    <lineage>
        <taxon>Eukaryota</taxon>
        <taxon>Metazoa</taxon>
        <taxon>Ecdysozoa</taxon>
        <taxon>Arthropoda</taxon>
        <taxon>Hexapoda</taxon>
        <taxon>Insecta</taxon>
        <taxon>Pterygota</taxon>
        <taxon>Neoptera</taxon>
        <taxon>Endopterygota</taxon>
        <taxon>Coleoptera</taxon>
        <taxon>Polyphaga</taxon>
        <taxon>Cucujiformia</taxon>
        <taxon>Chrysomeloidea</taxon>
        <taxon>Cerambycidae</taxon>
        <taxon>Lamiinae</taxon>
        <taxon>Monochamini</taxon>
        <taxon>Molorchus</taxon>
    </lineage>
</organism>
<gene>
    <name evidence="1" type="ORF">NQ317_005291</name>
</gene>
<reference evidence="1" key="1">
    <citation type="journal article" date="2023" name="Insect Mol. Biol.">
        <title>Genome sequencing provides insights into the evolution of gene families encoding plant cell wall-degrading enzymes in longhorned beetles.</title>
        <authorList>
            <person name="Shin N.R."/>
            <person name="Okamura Y."/>
            <person name="Kirsch R."/>
            <person name="Pauchet Y."/>
        </authorList>
    </citation>
    <scope>NUCLEOTIDE SEQUENCE</scope>
    <source>
        <strain evidence="1">MMC_N1</strain>
    </source>
</reference>
<proteinExistence type="predicted"/>